<reference evidence="1" key="1">
    <citation type="submission" date="2018-06" db="EMBL/GenBank/DDBJ databases">
        <authorList>
            <person name="Zhirakovskaya E."/>
        </authorList>
    </citation>
    <scope>NUCLEOTIDE SEQUENCE</scope>
</reference>
<dbReference type="Gene3D" id="3.10.450.620">
    <property type="entry name" value="JHP933, nucleotidyltransferase-like core domain"/>
    <property type="match status" value="1"/>
</dbReference>
<gene>
    <name evidence="1" type="ORF">MNBD_GAMMA12-2191</name>
</gene>
<proteinExistence type="predicted"/>
<dbReference type="InterPro" id="IPR014942">
    <property type="entry name" value="AbiEii"/>
</dbReference>
<accession>A0A3B0Y1E9</accession>
<evidence type="ECO:0000313" key="1">
    <source>
        <dbReference type="EMBL" id="VAW73551.1"/>
    </source>
</evidence>
<sequence length="300" mass="34358">MKNQTYRKQVQLLLDVLPEVAKESCFALHGGTAINLFVRDLPRLSVDIDLTYIPIEDRPTTLSNISSALVRIKNHIEKILPNMRIQHKEDIGKLIVSSQGAEIKIEVNLVGRGIISESVTMVLCDKAQDEFKAFVEMSIVPLGQLYGGKICAALDRQHPRDLFDIKYLLKNEGFSDAVRRGFLFCLLASDRPINEIITPNFHDHHKAMDNQFAGMSDETFLYEEFEATRETLVEVVHKNLTDNDKEFLLSVKNATPDWSLYDFEKYPAVRWKLQNLQKLKTNNPTKHKIQYNALEEKLNG</sequence>
<dbReference type="EMBL" id="UOFL01000045">
    <property type="protein sequence ID" value="VAW73551.1"/>
    <property type="molecule type" value="Genomic_DNA"/>
</dbReference>
<organism evidence="1">
    <name type="scientific">hydrothermal vent metagenome</name>
    <dbReference type="NCBI Taxonomy" id="652676"/>
    <lineage>
        <taxon>unclassified sequences</taxon>
        <taxon>metagenomes</taxon>
        <taxon>ecological metagenomes</taxon>
    </lineage>
</organism>
<dbReference type="AlphaFoldDB" id="A0A3B0Y1E9"/>
<protein>
    <submittedName>
        <fullName evidence="1">Ync</fullName>
    </submittedName>
</protein>
<dbReference type="Pfam" id="PF08843">
    <property type="entry name" value="AbiEii"/>
    <property type="match status" value="1"/>
</dbReference>
<name>A0A3B0Y1E9_9ZZZZ</name>